<protein>
    <submittedName>
        <fullName evidence="1">Uncharacterized protein</fullName>
    </submittedName>
</protein>
<keyword evidence="2" id="KW-1185">Reference proteome</keyword>
<dbReference type="Proteomes" id="UP000198894">
    <property type="component" value="Unassembled WGS sequence"/>
</dbReference>
<reference evidence="2" key="1">
    <citation type="submission" date="2016-10" db="EMBL/GenBank/DDBJ databases">
        <authorList>
            <person name="Varghese N."/>
            <person name="Submissions S."/>
        </authorList>
    </citation>
    <scope>NUCLEOTIDE SEQUENCE [LARGE SCALE GENOMIC DNA]</scope>
    <source>
        <strain evidence="2">CGMCC 1.11022</strain>
    </source>
</reference>
<accession>A0A1G9K5C8</accession>
<proteinExistence type="predicted"/>
<dbReference type="EMBL" id="FNEE01000037">
    <property type="protein sequence ID" value="SDL44473.1"/>
    <property type="molecule type" value="Genomic_DNA"/>
</dbReference>
<sequence length="255" mass="28206">MTEEDKPSVTVTLNGDGVIAPALQAIRLATEMVAVCTSAIEATDLNDLPRDGFSGLSFVPHADQAKAKLAYRAWILGKAFQELARGLRATLEQAYIYTLGLREGRKVETWGEFEDIYLAAEKKASSLNFPDLLLAVQAQLATKLDFFEEYRSLQRARNCLEHRNGVVGHIDCDEGAGALSLKLPRLKCSTVSDGEEIEVHKNQYFEKGATIKIKRDLRIRVFALGETVSFTAEEFSEIAMALRLFVADIAPKLPI</sequence>
<name>A0A1G9K5C8_9HYPH</name>
<dbReference type="AlphaFoldDB" id="A0A1G9K5C8"/>
<evidence type="ECO:0000313" key="2">
    <source>
        <dbReference type="Proteomes" id="UP000198894"/>
    </source>
</evidence>
<gene>
    <name evidence="1" type="ORF">SAMN05428953_13730</name>
</gene>
<dbReference type="RefSeq" id="WP_091600493.1">
    <property type="nucleotide sequence ID" value="NZ_FNEE01000037.1"/>
</dbReference>
<organism evidence="1 2">
    <name type="scientific">Mesorhizobium muleiense</name>
    <dbReference type="NCBI Taxonomy" id="1004279"/>
    <lineage>
        <taxon>Bacteria</taxon>
        <taxon>Pseudomonadati</taxon>
        <taxon>Pseudomonadota</taxon>
        <taxon>Alphaproteobacteria</taxon>
        <taxon>Hyphomicrobiales</taxon>
        <taxon>Phyllobacteriaceae</taxon>
        <taxon>Mesorhizobium</taxon>
    </lineage>
</organism>
<evidence type="ECO:0000313" key="1">
    <source>
        <dbReference type="EMBL" id="SDL44473.1"/>
    </source>
</evidence>